<dbReference type="OrthoDB" id="5777646at2759"/>
<reference evidence="3" key="1">
    <citation type="submission" date="2017-02" db="UniProtKB">
        <authorList>
            <consortium name="WormBaseParasite"/>
        </authorList>
    </citation>
    <scope>IDENTIFICATION</scope>
</reference>
<dbReference type="AlphaFoldDB" id="A0A0R3PWM5"/>
<keyword evidence="2" id="KW-1185">Reference proteome</keyword>
<accession>A0A0R3PWM5</accession>
<gene>
    <name evidence="1" type="ORF">ACOC_LOCUS10577</name>
</gene>
<evidence type="ECO:0000313" key="3">
    <source>
        <dbReference type="WBParaSite" id="ACOC_0001057601-mRNA-1"/>
    </source>
</evidence>
<dbReference type="EMBL" id="UYYA01004502">
    <property type="protein sequence ID" value="VDM62162.1"/>
    <property type="molecule type" value="Genomic_DNA"/>
</dbReference>
<dbReference type="Proteomes" id="UP000267027">
    <property type="component" value="Unassembled WGS sequence"/>
</dbReference>
<dbReference type="WBParaSite" id="ACOC_0001057601-mRNA-1">
    <property type="protein sequence ID" value="ACOC_0001057601-mRNA-1"/>
    <property type="gene ID" value="ACOC_0001057601"/>
</dbReference>
<evidence type="ECO:0000313" key="2">
    <source>
        <dbReference type="Proteomes" id="UP000267027"/>
    </source>
</evidence>
<organism evidence="3">
    <name type="scientific">Angiostrongylus costaricensis</name>
    <name type="common">Nematode worm</name>
    <dbReference type="NCBI Taxonomy" id="334426"/>
    <lineage>
        <taxon>Eukaryota</taxon>
        <taxon>Metazoa</taxon>
        <taxon>Ecdysozoa</taxon>
        <taxon>Nematoda</taxon>
        <taxon>Chromadorea</taxon>
        <taxon>Rhabditida</taxon>
        <taxon>Rhabditina</taxon>
        <taxon>Rhabditomorpha</taxon>
        <taxon>Strongyloidea</taxon>
        <taxon>Metastrongylidae</taxon>
        <taxon>Angiostrongylus</taxon>
    </lineage>
</organism>
<sequence>MQTRLRCGNYSSSATVTPELHWNSGILVTWDLISSDPVCSDPSRLPRFSHLRLHDVSVIASCNDCPKCTLRLPMRFEWPLGLSINTVFIVTRQHPYNHVKTDMDIRYVVVEKLPTSLRNCEIVVKEKQQFNKLFTYANMMDLLEDLLRTTVVLMAII</sequence>
<reference evidence="1 2" key="2">
    <citation type="submission" date="2018-11" db="EMBL/GenBank/DDBJ databases">
        <authorList>
            <consortium name="Pathogen Informatics"/>
        </authorList>
    </citation>
    <scope>NUCLEOTIDE SEQUENCE [LARGE SCALE GENOMIC DNA]</scope>
    <source>
        <strain evidence="1 2">Costa Rica</strain>
    </source>
</reference>
<protein>
    <submittedName>
        <fullName evidence="3">ZP domain-containing protein</fullName>
    </submittedName>
</protein>
<proteinExistence type="predicted"/>
<name>A0A0R3PWM5_ANGCS</name>
<dbReference type="OMA" id="GILVTWD"/>
<evidence type="ECO:0000313" key="1">
    <source>
        <dbReference type="EMBL" id="VDM62162.1"/>
    </source>
</evidence>